<dbReference type="PANTHER" id="PTHR10265">
    <property type="entry name" value="CYCLIN-DEPENDENT KINASE INHIBITOR 1"/>
    <property type="match status" value="1"/>
</dbReference>
<dbReference type="GO" id="GO:0004861">
    <property type="term" value="F:cyclin-dependent protein serine/threonine kinase inhibitor activity"/>
    <property type="evidence" value="ECO:0007669"/>
    <property type="project" value="InterPro"/>
</dbReference>
<dbReference type="Pfam" id="PF02234">
    <property type="entry name" value="CDI"/>
    <property type="match status" value="1"/>
</dbReference>
<name>A0A7M7JZG4_VARDE</name>
<dbReference type="GO" id="GO:0005634">
    <property type="term" value="C:nucleus"/>
    <property type="evidence" value="ECO:0007669"/>
    <property type="project" value="UniProtKB-SubCell"/>
</dbReference>
<keyword evidence="3" id="KW-0649">Protein kinase inhibitor</keyword>
<accession>A0A7M7JZG4</accession>
<evidence type="ECO:0000256" key="5">
    <source>
        <dbReference type="ARBA" id="ARBA00023306"/>
    </source>
</evidence>
<keyword evidence="5" id="KW-0131">Cell cycle</keyword>
<keyword evidence="9" id="KW-1185">Reference proteome</keyword>
<dbReference type="InterPro" id="IPR044898">
    <property type="entry name" value="CDI_dom_sf"/>
</dbReference>
<evidence type="ECO:0000256" key="6">
    <source>
        <dbReference type="SAM" id="MobiDB-lite"/>
    </source>
</evidence>
<dbReference type="InterPro" id="IPR003175">
    <property type="entry name" value="CDI_dom"/>
</dbReference>
<evidence type="ECO:0000256" key="1">
    <source>
        <dbReference type="ARBA" id="ARBA00004123"/>
    </source>
</evidence>
<dbReference type="Proteomes" id="UP000594260">
    <property type="component" value="Unplaced"/>
</dbReference>
<dbReference type="EnsemblMetazoa" id="XM_022803739">
    <property type="protein sequence ID" value="XP_022659474"/>
    <property type="gene ID" value="LOC111249633"/>
</dbReference>
<evidence type="ECO:0000256" key="3">
    <source>
        <dbReference type="ARBA" id="ARBA00023013"/>
    </source>
</evidence>
<reference evidence="8" key="1">
    <citation type="submission" date="2021-01" db="UniProtKB">
        <authorList>
            <consortium name="EnsemblMetazoa"/>
        </authorList>
    </citation>
    <scope>IDENTIFICATION</scope>
</reference>
<dbReference type="RefSeq" id="XP_022659474.1">
    <property type="nucleotide sequence ID" value="XM_022803739.1"/>
</dbReference>
<evidence type="ECO:0000313" key="8">
    <source>
        <dbReference type="EnsemblMetazoa" id="XP_022659474"/>
    </source>
</evidence>
<proteinExistence type="inferred from homology"/>
<feature type="region of interest" description="Disordered" evidence="6">
    <location>
        <begin position="1"/>
        <end position="27"/>
    </location>
</feature>
<keyword evidence="4" id="KW-0539">Nucleus</keyword>
<dbReference type="Gene3D" id="4.10.365.10">
    <property type="entry name" value="p27"/>
    <property type="match status" value="1"/>
</dbReference>
<comment type="similarity">
    <text evidence="2">Belongs to the CDI family.</text>
</comment>
<feature type="compositionally biased region" description="Basic and acidic residues" evidence="6">
    <location>
        <begin position="128"/>
        <end position="140"/>
    </location>
</feature>
<dbReference type="GO" id="GO:0051726">
    <property type="term" value="P:regulation of cell cycle"/>
    <property type="evidence" value="ECO:0007669"/>
    <property type="project" value="InterPro"/>
</dbReference>
<evidence type="ECO:0000256" key="4">
    <source>
        <dbReference type="ARBA" id="ARBA00023242"/>
    </source>
</evidence>
<sequence length="153" mass="17395">MPTIVPRPVPVTMGRERSPPSPRLLTVPRSPRVARCLFGAPDSKDVSELAREEIEKEQKRLSEKYNFDFETDTPLEGNFVYEPIEDVPACLLETSNTPKKTPEDVAQRKLTEFMGVTKPSKQIQRKRRTEDDNGVREEARQVACKSPRIESVA</sequence>
<dbReference type="InParanoid" id="A0A7M7JZG4"/>
<evidence type="ECO:0000259" key="7">
    <source>
        <dbReference type="Pfam" id="PF02234"/>
    </source>
</evidence>
<dbReference type="GeneID" id="111249633"/>
<dbReference type="KEGG" id="vde:111249633"/>
<comment type="subcellular location">
    <subcellularLocation>
        <location evidence="1">Nucleus</location>
    </subcellularLocation>
</comment>
<dbReference type="PANTHER" id="PTHR10265:SF45">
    <property type="entry name" value="DACAPO"/>
    <property type="match status" value="1"/>
</dbReference>
<evidence type="ECO:0000313" key="9">
    <source>
        <dbReference type="Proteomes" id="UP000594260"/>
    </source>
</evidence>
<protein>
    <recommendedName>
        <fullName evidence="7">Cyclin-dependent kinase inhibitor domain-containing protein</fullName>
    </recommendedName>
</protein>
<feature type="domain" description="Cyclin-dependent kinase inhibitor" evidence="7">
    <location>
        <begin position="36"/>
        <end position="83"/>
    </location>
</feature>
<dbReference type="AlphaFoldDB" id="A0A7M7JZG4"/>
<dbReference type="OrthoDB" id="9940972at2759"/>
<evidence type="ECO:0000256" key="2">
    <source>
        <dbReference type="ARBA" id="ARBA00006726"/>
    </source>
</evidence>
<feature type="region of interest" description="Disordered" evidence="6">
    <location>
        <begin position="117"/>
        <end position="153"/>
    </location>
</feature>
<organism evidence="8 9">
    <name type="scientific">Varroa destructor</name>
    <name type="common">Honeybee mite</name>
    <dbReference type="NCBI Taxonomy" id="109461"/>
    <lineage>
        <taxon>Eukaryota</taxon>
        <taxon>Metazoa</taxon>
        <taxon>Ecdysozoa</taxon>
        <taxon>Arthropoda</taxon>
        <taxon>Chelicerata</taxon>
        <taxon>Arachnida</taxon>
        <taxon>Acari</taxon>
        <taxon>Parasitiformes</taxon>
        <taxon>Mesostigmata</taxon>
        <taxon>Gamasina</taxon>
        <taxon>Dermanyssoidea</taxon>
        <taxon>Varroidae</taxon>
        <taxon>Varroa</taxon>
    </lineage>
</organism>